<evidence type="ECO:0000313" key="3">
    <source>
        <dbReference type="Proteomes" id="UP001281003"/>
    </source>
</evidence>
<comment type="caution">
    <text evidence="2">The sequence shown here is derived from an EMBL/GenBank/DDBJ whole genome shotgun (WGS) entry which is preliminary data.</text>
</comment>
<gene>
    <name evidence="2" type="ORF">B0T20DRAFT_395247</name>
</gene>
<dbReference type="EMBL" id="JAUTDP010000010">
    <property type="protein sequence ID" value="KAK3395353.1"/>
    <property type="molecule type" value="Genomic_DNA"/>
</dbReference>
<evidence type="ECO:0000256" key="1">
    <source>
        <dbReference type="SAM" id="SignalP"/>
    </source>
</evidence>
<proteinExistence type="predicted"/>
<keyword evidence="3" id="KW-1185">Reference proteome</keyword>
<keyword evidence="1" id="KW-0732">Signal</keyword>
<protein>
    <submittedName>
        <fullName evidence="2">Uncharacterized protein</fullName>
    </submittedName>
</protein>
<sequence length="127" mass="13633">MVQITSLFLATAAIIGRASAQHHVSPPTNACNTNEIYCGGELLAGQFFNYWKQRVDNALITAGQPTDGTHENDSTFLCVTGTAGSATLQYVDWCIDNGPNVRCHPPQRDACKRLSGGVEKNSCCDAN</sequence>
<reference evidence="2" key="1">
    <citation type="journal article" date="2023" name="Mol. Phylogenet. Evol.">
        <title>Genome-scale phylogeny and comparative genomics of the fungal order Sordariales.</title>
        <authorList>
            <person name="Hensen N."/>
            <person name="Bonometti L."/>
            <person name="Westerberg I."/>
            <person name="Brannstrom I.O."/>
            <person name="Guillou S."/>
            <person name="Cros-Aarteil S."/>
            <person name="Calhoun S."/>
            <person name="Haridas S."/>
            <person name="Kuo A."/>
            <person name="Mondo S."/>
            <person name="Pangilinan J."/>
            <person name="Riley R."/>
            <person name="LaButti K."/>
            <person name="Andreopoulos B."/>
            <person name="Lipzen A."/>
            <person name="Chen C."/>
            <person name="Yan M."/>
            <person name="Daum C."/>
            <person name="Ng V."/>
            <person name="Clum A."/>
            <person name="Steindorff A."/>
            <person name="Ohm R.A."/>
            <person name="Martin F."/>
            <person name="Silar P."/>
            <person name="Natvig D.O."/>
            <person name="Lalanne C."/>
            <person name="Gautier V."/>
            <person name="Ament-Velasquez S.L."/>
            <person name="Kruys A."/>
            <person name="Hutchinson M.I."/>
            <person name="Powell A.J."/>
            <person name="Barry K."/>
            <person name="Miller A.N."/>
            <person name="Grigoriev I.V."/>
            <person name="Debuchy R."/>
            <person name="Gladieux P."/>
            <person name="Hiltunen Thoren M."/>
            <person name="Johannesson H."/>
        </authorList>
    </citation>
    <scope>NUCLEOTIDE SEQUENCE</scope>
    <source>
        <strain evidence="2">FGSC 1904</strain>
    </source>
</reference>
<accession>A0AAE0P8N6</accession>
<dbReference type="Proteomes" id="UP001281003">
    <property type="component" value="Unassembled WGS sequence"/>
</dbReference>
<reference evidence="2" key="2">
    <citation type="submission" date="2023-07" db="EMBL/GenBank/DDBJ databases">
        <authorList>
            <consortium name="Lawrence Berkeley National Laboratory"/>
            <person name="Haridas S."/>
            <person name="Hensen N."/>
            <person name="Bonometti L."/>
            <person name="Westerberg I."/>
            <person name="Brannstrom I.O."/>
            <person name="Guillou S."/>
            <person name="Cros-Aarteil S."/>
            <person name="Calhoun S."/>
            <person name="Kuo A."/>
            <person name="Mondo S."/>
            <person name="Pangilinan J."/>
            <person name="Riley R."/>
            <person name="LaButti K."/>
            <person name="Andreopoulos B."/>
            <person name="Lipzen A."/>
            <person name="Chen C."/>
            <person name="Yanf M."/>
            <person name="Daum C."/>
            <person name="Ng V."/>
            <person name="Clum A."/>
            <person name="Steindorff A."/>
            <person name="Ohm R."/>
            <person name="Martin F."/>
            <person name="Silar P."/>
            <person name="Natvig D."/>
            <person name="Lalanne C."/>
            <person name="Gautier V."/>
            <person name="Ament-velasquez S.L."/>
            <person name="Kruys A."/>
            <person name="Hutchinson M.I."/>
            <person name="Powell A.J."/>
            <person name="Barry K."/>
            <person name="Miller A.N."/>
            <person name="Grigoriev I.V."/>
            <person name="Debuchy R."/>
            <person name="Gladieux P."/>
            <person name="Thoren M.H."/>
            <person name="Johannesson H."/>
        </authorList>
    </citation>
    <scope>NUCLEOTIDE SEQUENCE</scope>
    <source>
        <strain evidence="2">FGSC 1904</strain>
    </source>
</reference>
<feature type="chain" id="PRO_5042191556" evidence="1">
    <location>
        <begin position="21"/>
        <end position="127"/>
    </location>
</feature>
<organism evidence="2 3">
    <name type="scientific">Sordaria brevicollis</name>
    <dbReference type="NCBI Taxonomy" id="83679"/>
    <lineage>
        <taxon>Eukaryota</taxon>
        <taxon>Fungi</taxon>
        <taxon>Dikarya</taxon>
        <taxon>Ascomycota</taxon>
        <taxon>Pezizomycotina</taxon>
        <taxon>Sordariomycetes</taxon>
        <taxon>Sordariomycetidae</taxon>
        <taxon>Sordariales</taxon>
        <taxon>Sordariaceae</taxon>
        <taxon>Sordaria</taxon>
    </lineage>
</organism>
<name>A0AAE0P8N6_SORBR</name>
<dbReference type="AlphaFoldDB" id="A0AAE0P8N6"/>
<evidence type="ECO:0000313" key="2">
    <source>
        <dbReference type="EMBL" id="KAK3395353.1"/>
    </source>
</evidence>
<feature type="signal peptide" evidence="1">
    <location>
        <begin position="1"/>
        <end position="20"/>
    </location>
</feature>